<dbReference type="EMBL" id="AEYE02000011">
    <property type="protein sequence ID" value="EPE98429.1"/>
    <property type="molecule type" value="Genomic_DNA"/>
</dbReference>
<reference evidence="2 3" key="1">
    <citation type="journal article" date="2012" name="J. Bacteriol.">
        <title>Genome sequence of Rhizobium grahamii CCGE502, a broad-host-range symbiont with low nodulation competitiveness in Phaseolus vulgaris.</title>
        <authorList>
            <person name="Althabegoiti M.J."/>
            <person name="Lozano L."/>
            <person name="Torres-Tejerizo G."/>
            <person name="Ormeno-Orrillo E."/>
            <person name="Rogel M.A."/>
            <person name="Gonzalez V."/>
            <person name="Martinez-Romero E."/>
        </authorList>
    </citation>
    <scope>NUCLEOTIDE SEQUENCE [LARGE SCALE GENOMIC DNA]</scope>
    <source>
        <strain evidence="2 3">CCGE 502</strain>
    </source>
</reference>
<sequence length="94" mass="10396">MDEDASDVEAVRTFHERLARGEEELIPAEFVNRMIDGENLVKVWREHRGMTARDLAEKAGISVEELARIEGGEPAGHAIEAIAAALRLTVDELT</sequence>
<evidence type="ECO:0000259" key="1">
    <source>
        <dbReference type="PROSITE" id="PS50943"/>
    </source>
</evidence>
<dbReference type="HOGENOM" id="CLU_136757_2_1_5"/>
<dbReference type="PROSITE" id="PS50943">
    <property type="entry name" value="HTH_CROC1"/>
    <property type="match status" value="1"/>
</dbReference>
<accession>S3HI11</accession>
<feature type="domain" description="HTH cro/C1-type" evidence="1">
    <location>
        <begin position="41"/>
        <end position="93"/>
    </location>
</feature>
<dbReference type="Pfam" id="PF01381">
    <property type="entry name" value="HTH_3"/>
    <property type="match status" value="1"/>
</dbReference>
<dbReference type="CDD" id="cd00093">
    <property type="entry name" value="HTH_XRE"/>
    <property type="match status" value="1"/>
</dbReference>
<protein>
    <submittedName>
        <fullName evidence="2">XRE family transcriptional regulator</fullName>
    </submittedName>
</protein>
<dbReference type="STRING" id="990285.RGCCGE502_08380"/>
<dbReference type="Gene3D" id="1.10.260.40">
    <property type="entry name" value="lambda repressor-like DNA-binding domains"/>
    <property type="match status" value="1"/>
</dbReference>
<comment type="caution">
    <text evidence="2">The sequence shown here is derived from an EMBL/GenBank/DDBJ whole genome shotgun (WGS) entry which is preliminary data.</text>
</comment>
<dbReference type="InterPro" id="IPR010982">
    <property type="entry name" value="Lambda_DNA-bd_dom_sf"/>
</dbReference>
<dbReference type="AlphaFoldDB" id="S3HI11"/>
<keyword evidence="3" id="KW-1185">Reference proteome</keyword>
<dbReference type="eggNOG" id="COG1396">
    <property type="taxonomic scope" value="Bacteria"/>
</dbReference>
<dbReference type="Proteomes" id="UP000014411">
    <property type="component" value="Unassembled WGS sequence"/>
</dbReference>
<dbReference type="GO" id="GO:0003677">
    <property type="term" value="F:DNA binding"/>
    <property type="evidence" value="ECO:0007669"/>
    <property type="project" value="InterPro"/>
</dbReference>
<evidence type="ECO:0000313" key="3">
    <source>
        <dbReference type="Proteomes" id="UP000014411"/>
    </source>
</evidence>
<dbReference type="SMART" id="SM00530">
    <property type="entry name" value="HTH_XRE"/>
    <property type="match status" value="1"/>
</dbReference>
<proteinExistence type="predicted"/>
<dbReference type="SUPFAM" id="SSF47413">
    <property type="entry name" value="lambda repressor-like DNA-binding domains"/>
    <property type="match status" value="1"/>
</dbReference>
<dbReference type="RefSeq" id="WP_016553718.1">
    <property type="nucleotide sequence ID" value="NZ_AEYE02000011.1"/>
</dbReference>
<dbReference type="InterPro" id="IPR001387">
    <property type="entry name" value="Cro/C1-type_HTH"/>
</dbReference>
<gene>
    <name evidence="2" type="ORF">RGCCGE502_08380</name>
</gene>
<organism evidence="2 3">
    <name type="scientific">Rhizobium grahamii CCGE 502</name>
    <dbReference type="NCBI Taxonomy" id="990285"/>
    <lineage>
        <taxon>Bacteria</taxon>
        <taxon>Pseudomonadati</taxon>
        <taxon>Pseudomonadota</taxon>
        <taxon>Alphaproteobacteria</taxon>
        <taxon>Hyphomicrobiales</taxon>
        <taxon>Rhizobiaceae</taxon>
        <taxon>Rhizobium/Agrobacterium group</taxon>
        <taxon>Rhizobium</taxon>
    </lineage>
</organism>
<name>S3HI11_9HYPH</name>
<evidence type="ECO:0000313" key="2">
    <source>
        <dbReference type="EMBL" id="EPE98429.1"/>
    </source>
</evidence>